<proteinExistence type="inferred from homology"/>
<dbReference type="RefSeq" id="WP_072832763.1">
    <property type="nucleotide sequence ID" value="NZ_FQXP01000015.1"/>
</dbReference>
<evidence type="ECO:0000256" key="1">
    <source>
        <dbReference type="ARBA" id="ARBA00010928"/>
    </source>
</evidence>
<sequence length="436" mass="48839">MKECITVAVAGFGLRGKTYSEFEKLSEGKMKVVAVADIVAEKVEEAAKEYNISKEMCFTSAEEMLKHPKLADVMFVTTQDRQHVAQAVKAIEQGYDVLVEKPISPDLEECLELQSKAHEYNKIVTVCHVLRYTKFFEIIKKCIDSGKLGEIRTIQAIENVGYYHQAHSFVRGNWRNSIETSPMILAKSCHDMDILQWLMGKRCEKISSFGSLSLFKEENAPEGSTDRCLEGCKCKESCPYDAEKIYISDKLTGIRHGAKWPCEALTLNPSEDRVYEALKTGPYGRCVYKCDNDVVDHQVVIMQFEDGSTADFTMTAFTEKCSRQIKVMGTMGEIIGDLENNIIKICYFGKEAEIINVNEVTSSSTSKLGGHGGGDEGLIRNTVDVFLDNNPENNLTSIDASVHSHVMALAAEYSRINKGTLVDLTDFIKKEQYKEL</sequence>
<dbReference type="InterPro" id="IPR036291">
    <property type="entry name" value="NAD(P)-bd_dom_sf"/>
</dbReference>
<reference evidence="4 5" key="1">
    <citation type="submission" date="2016-11" db="EMBL/GenBank/DDBJ databases">
        <authorList>
            <person name="Jaros S."/>
            <person name="Januszkiewicz K."/>
            <person name="Wedrychowicz H."/>
        </authorList>
    </citation>
    <scope>NUCLEOTIDE SEQUENCE [LARGE SCALE GENOMIC DNA]</scope>
    <source>
        <strain evidence="4 5">DSM 3089</strain>
    </source>
</reference>
<evidence type="ECO:0000259" key="2">
    <source>
        <dbReference type="Pfam" id="PF01408"/>
    </source>
</evidence>
<dbReference type="Gene3D" id="3.30.360.10">
    <property type="entry name" value="Dihydrodipicolinate Reductase, domain 2"/>
    <property type="match status" value="1"/>
</dbReference>
<evidence type="ECO:0000259" key="3">
    <source>
        <dbReference type="Pfam" id="PF02894"/>
    </source>
</evidence>
<gene>
    <name evidence="4" type="ORF">SAMN02745196_02955</name>
</gene>
<accession>A0A1M5YJ95</accession>
<evidence type="ECO:0000313" key="4">
    <source>
        <dbReference type="EMBL" id="SHI11583.1"/>
    </source>
</evidence>
<feature type="domain" description="Gfo/Idh/MocA-like oxidoreductase N-terminal" evidence="2">
    <location>
        <begin position="5"/>
        <end position="127"/>
    </location>
</feature>
<dbReference type="Pfam" id="PF01408">
    <property type="entry name" value="GFO_IDH_MocA"/>
    <property type="match status" value="1"/>
</dbReference>
<keyword evidence="5" id="KW-1185">Reference proteome</keyword>
<dbReference type="EMBL" id="FQXP01000015">
    <property type="protein sequence ID" value="SHI11583.1"/>
    <property type="molecule type" value="Genomic_DNA"/>
</dbReference>
<dbReference type="AlphaFoldDB" id="A0A1M5YJ95"/>
<dbReference type="PANTHER" id="PTHR43377:SF2">
    <property type="entry name" value="BINDING ROSSMANN FOLD OXIDOREDUCTASE, PUTATIVE (AFU_ORTHOLOGUE AFUA_4G00560)-RELATED"/>
    <property type="match status" value="1"/>
</dbReference>
<dbReference type="SUPFAM" id="SSF55347">
    <property type="entry name" value="Glyceraldehyde-3-phosphate dehydrogenase-like, C-terminal domain"/>
    <property type="match status" value="1"/>
</dbReference>
<dbReference type="Gene3D" id="3.40.50.720">
    <property type="entry name" value="NAD(P)-binding Rossmann-like Domain"/>
    <property type="match status" value="1"/>
</dbReference>
<feature type="domain" description="Gfo/Idh/MocA-like oxidoreductase C-terminal" evidence="3">
    <location>
        <begin position="140"/>
        <end position="396"/>
    </location>
</feature>
<dbReference type="PANTHER" id="PTHR43377">
    <property type="entry name" value="BILIVERDIN REDUCTASE A"/>
    <property type="match status" value="1"/>
</dbReference>
<dbReference type="InterPro" id="IPR000683">
    <property type="entry name" value="Gfo/Idh/MocA-like_OxRdtase_N"/>
</dbReference>
<comment type="similarity">
    <text evidence="1">Belongs to the Gfo/Idh/MocA family.</text>
</comment>
<protein>
    <submittedName>
        <fullName evidence="4">Oxidoreductase family, C-terminal alpha/beta domain</fullName>
    </submittedName>
</protein>
<dbReference type="InterPro" id="IPR004104">
    <property type="entry name" value="Gfo/Idh/MocA-like_OxRdtase_C"/>
</dbReference>
<evidence type="ECO:0000313" key="5">
    <source>
        <dbReference type="Proteomes" id="UP000184526"/>
    </source>
</evidence>
<organism evidence="4 5">
    <name type="scientific">Clostridium collagenovorans DSM 3089</name>
    <dbReference type="NCBI Taxonomy" id="1121306"/>
    <lineage>
        <taxon>Bacteria</taxon>
        <taxon>Bacillati</taxon>
        <taxon>Bacillota</taxon>
        <taxon>Clostridia</taxon>
        <taxon>Eubacteriales</taxon>
        <taxon>Clostridiaceae</taxon>
        <taxon>Clostridium</taxon>
    </lineage>
</organism>
<dbReference type="STRING" id="1121306.SAMN02745196_02955"/>
<name>A0A1M5YJ95_9CLOT</name>
<dbReference type="OrthoDB" id="9781966at2"/>
<dbReference type="Pfam" id="PF02894">
    <property type="entry name" value="GFO_IDH_MocA_C"/>
    <property type="match status" value="1"/>
</dbReference>
<dbReference type="Proteomes" id="UP000184526">
    <property type="component" value="Unassembled WGS sequence"/>
</dbReference>
<dbReference type="SUPFAM" id="SSF51735">
    <property type="entry name" value="NAD(P)-binding Rossmann-fold domains"/>
    <property type="match status" value="1"/>
</dbReference>
<dbReference type="InterPro" id="IPR051450">
    <property type="entry name" value="Gfo/Idh/MocA_Oxidoreductases"/>
</dbReference>
<dbReference type="GO" id="GO:0000166">
    <property type="term" value="F:nucleotide binding"/>
    <property type="evidence" value="ECO:0007669"/>
    <property type="project" value="InterPro"/>
</dbReference>